<dbReference type="OrthoDB" id="777328at2759"/>
<dbReference type="PANTHER" id="PTHR36310">
    <property type="entry name" value="CYCLIN-DEPENDENT PROTEIN KINASE INHIBITOR SMR11"/>
    <property type="match status" value="1"/>
</dbReference>
<feature type="compositionally biased region" description="Low complexity" evidence="1">
    <location>
        <begin position="32"/>
        <end position="43"/>
    </location>
</feature>
<name>A0A022QDD3_ERYGU</name>
<organism evidence="2 3">
    <name type="scientific">Erythranthe guttata</name>
    <name type="common">Yellow monkey flower</name>
    <name type="synonym">Mimulus guttatus</name>
    <dbReference type="NCBI Taxonomy" id="4155"/>
    <lineage>
        <taxon>Eukaryota</taxon>
        <taxon>Viridiplantae</taxon>
        <taxon>Streptophyta</taxon>
        <taxon>Embryophyta</taxon>
        <taxon>Tracheophyta</taxon>
        <taxon>Spermatophyta</taxon>
        <taxon>Magnoliopsida</taxon>
        <taxon>eudicotyledons</taxon>
        <taxon>Gunneridae</taxon>
        <taxon>Pentapetalae</taxon>
        <taxon>asterids</taxon>
        <taxon>lamiids</taxon>
        <taxon>Lamiales</taxon>
        <taxon>Phrymaceae</taxon>
        <taxon>Erythranthe</taxon>
    </lineage>
</organism>
<proteinExistence type="predicted"/>
<reference evidence="2 3" key="1">
    <citation type="journal article" date="2013" name="Proc. Natl. Acad. Sci. U.S.A.">
        <title>Fine-scale variation in meiotic recombination in Mimulus inferred from population shotgun sequencing.</title>
        <authorList>
            <person name="Hellsten U."/>
            <person name="Wright K.M."/>
            <person name="Jenkins J."/>
            <person name="Shu S."/>
            <person name="Yuan Y."/>
            <person name="Wessler S.R."/>
            <person name="Schmutz J."/>
            <person name="Willis J.H."/>
            <person name="Rokhsar D.S."/>
        </authorList>
    </citation>
    <scope>NUCLEOTIDE SEQUENCE [LARGE SCALE GENOMIC DNA]</scope>
    <source>
        <strain evidence="3">cv. DUN x IM62</strain>
    </source>
</reference>
<dbReference type="Proteomes" id="UP000030748">
    <property type="component" value="Unassembled WGS sequence"/>
</dbReference>
<gene>
    <name evidence="2" type="ORF">MIMGU_mgv1a015192mg</name>
</gene>
<accession>A0A022QDD3</accession>
<keyword evidence="3" id="KW-1185">Reference proteome</keyword>
<dbReference type="InterPro" id="IPR038971">
    <property type="entry name" value="SMR11/SMR16"/>
</dbReference>
<evidence type="ECO:0000256" key="1">
    <source>
        <dbReference type="SAM" id="MobiDB-lite"/>
    </source>
</evidence>
<feature type="region of interest" description="Disordered" evidence="1">
    <location>
        <begin position="25"/>
        <end position="58"/>
    </location>
</feature>
<evidence type="ECO:0000313" key="2">
    <source>
        <dbReference type="EMBL" id="EYU26702.1"/>
    </source>
</evidence>
<dbReference type="EMBL" id="KI631651">
    <property type="protein sequence ID" value="EYU26702.1"/>
    <property type="molecule type" value="Genomic_DNA"/>
</dbReference>
<dbReference type="KEGG" id="egt:105970065"/>
<dbReference type="AlphaFoldDB" id="A0A022QDD3"/>
<dbReference type="PANTHER" id="PTHR36310:SF1">
    <property type="entry name" value="CYCLIN-DEPENDENT PROTEIN KINASE INHIBITOR SMR11"/>
    <property type="match status" value="1"/>
</dbReference>
<dbReference type="PhylomeDB" id="A0A022QDD3"/>
<protein>
    <submittedName>
        <fullName evidence="2">Uncharacterized protein</fullName>
    </submittedName>
</protein>
<sequence length="165" mass="17871">MGAGEACNSGKKNVLAECCGNETNRENVNEISTSTSTSSSDDSFAAKKGPPNNKSSMISKYLEEESRIHVMRRLDFSTNVIIGDYGLLELGDDEDYLFEIVYGFILDSILSELVVTNLDDTPNTPTSAPCLTGIAHTCPAAPTKSTTTNSTNIHNLSHVCRKLQF</sequence>
<evidence type="ECO:0000313" key="3">
    <source>
        <dbReference type="Proteomes" id="UP000030748"/>
    </source>
</evidence>